<dbReference type="Pfam" id="PF10441">
    <property type="entry name" value="Urb2"/>
    <property type="match status" value="1"/>
</dbReference>
<feature type="domain" description="Nucleolar 27S pre-rRNA processing Urb2/Npa2 C-terminal" evidence="1">
    <location>
        <begin position="1133"/>
        <end position="1363"/>
    </location>
</feature>
<evidence type="ECO:0000259" key="1">
    <source>
        <dbReference type="Pfam" id="PF10441"/>
    </source>
</evidence>
<evidence type="ECO:0000313" key="3">
    <source>
        <dbReference type="Proteomes" id="UP001221757"/>
    </source>
</evidence>
<organism evidence="2 3">
    <name type="scientific">Mycena rosella</name>
    <name type="common">Pink bonnet</name>
    <name type="synonym">Agaricus rosellus</name>
    <dbReference type="NCBI Taxonomy" id="1033263"/>
    <lineage>
        <taxon>Eukaryota</taxon>
        <taxon>Fungi</taxon>
        <taxon>Dikarya</taxon>
        <taxon>Basidiomycota</taxon>
        <taxon>Agaricomycotina</taxon>
        <taxon>Agaricomycetes</taxon>
        <taxon>Agaricomycetidae</taxon>
        <taxon>Agaricales</taxon>
        <taxon>Marasmiineae</taxon>
        <taxon>Mycenaceae</taxon>
        <taxon>Mycena</taxon>
    </lineage>
</organism>
<evidence type="ECO:0000313" key="2">
    <source>
        <dbReference type="EMBL" id="KAJ7706421.1"/>
    </source>
</evidence>
<sequence length="1364" mass="151037">MQAVYHALKAPSDPPQAGGPLKIQIAASAWDDRSLYMPNKGEVIAEWVLTKLLKDKAHPPPVLDPRFWSLLSDIVSNQPKSVRHWLLPLLNRVPIAPVVVSFLQLLGTVEVEKRVPLTALVNKSLTSIWPLAVHKISAETLLECFGTFIGVLEDISEPNDALEELGTALISSLRVSVGNSSNKKKLSSILIQNHLRKWIVMSSSHASSSLQERVCNVGIETIFNIETLRQVHNEDHPLFLTLKNIPDKLVQPMLPRIFSAFVQCTRKYRGALFGQSSGHNPTAVAEQVHAASFSFLDSCQVLLGVSNPTILTWEARLGLLTVVEEENLFSSIELDQTSLQNIVPLVLAVLESDGTGDRAEQASLSIACLSKLMQIDHDLILGDVPRILPKLLRIPVPFPSIFGFLESVLEYHVKTRTIHTHIEGLFASLARQEEMPTSDLQHQYGCSSSSALLHSMHLERLAKSTRKFLTSTQTRQTVKFILETLEACWNQILAITDNDSGSLALTFSFSARLASAILTALPLQALPDATLLQVTDLISEIRSKFLPRALSKTLKNIRKNAVDSWGSQVIAAAILRLEYALDTPYAEKQWAKIETTSEDGQLLPELSMEFYRILLKWSAVNEPTRTRGPLDRLLSYLENHSGASETSWSGASCSLTFGQRGKEESVLAILHMLIDRWLPTIDAIASAAQLQRLVRILVRTNVVNYAPVAPGLDETSLLLGALSSAQFWELPNVRTAILVFADEATSTLVDPPPSITAIDRAAASSTYQLLLMFPIEYISRTNRTELVRRAINADIIYSSLPDRDVYSAVTVIRAFIHNVSLHVGSVDQPIPNLSRYLDHLMHCNLASQAPQNYTAVSLNLVELHFSALLKSPEQESVRATRNLLRSCVSSNVLSSANESKILVRLVVLLTRGFSPNNFAQEIQDEISNLQQRLSAALVSHVEEIDVFFANVELMNLWLHTLSLGRWLKLKLTSDGMPLLGRKLCSWASNPSLPQPDQLDQNRTTSFAIIAEELQWLPDHDRLPQLGLVLATYVSLARLIGPDGQTRLDQLLSQTCNALSVTEFCYVMDLTCECLSDAAHSGQDMPHLVHIAALLLSEHPTNTLKHTQKFLTSCLNMFAARGEFTNGPLPLRLEVLRLLRQQCSDSPASLRTLDIGCIWSLLSKFLAKSKQHDDKTSTTVFHEITVTTGALIRLRRDLVALTLPNLALVLQQLIATIRQPRPQLGARQTALVTDSLPHWVNSACPVGPEEGKALARLLEALTTKTTIRTNSSTAAEAQRAESLARPFSKHAAYTIKAYIDAMNDPLCILPSELRKELRPGLFSLCNMLSDYSRDAMMVSALDAGGKTIMKSLWTEYEKQKYIGKG</sequence>
<accession>A0AAD7GVV6</accession>
<gene>
    <name evidence="2" type="ORF">B0H17DRAFT_628588</name>
</gene>
<proteinExistence type="predicted"/>
<keyword evidence="3" id="KW-1185">Reference proteome</keyword>
<protein>
    <submittedName>
        <fullName evidence="2">Urb2/Npa2 family-domain-containing protein</fullName>
    </submittedName>
</protein>
<dbReference type="Proteomes" id="UP001221757">
    <property type="component" value="Unassembled WGS sequence"/>
</dbReference>
<comment type="caution">
    <text evidence="2">The sequence shown here is derived from an EMBL/GenBank/DDBJ whole genome shotgun (WGS) entry which is preliminary data.</text>
</comment>
<dbReference type="EMBL" id="JARKIE010000007">
    <property type="protein sequence ID" value="KAJ7706421.1"/>
    <property type="molecule type" value="Genomic_DNA"/>
</dbReference>
<reference evidence="2" key="1">
    <citation type="submission" date="2023-03" db="EMBL/GenBank/DDBJ databases">
        <title>Massive genome expansion in bonnet fungi (Mycena s.s.) driven by repeated elements and novel gene families across ecological guilds.</title>
        <authorList>
            <consortium name="Lawrence Berkeley National Laboratory"/>
            <person name="Harder C.B."/>
            <person name="Miyauchi S."/>
            <person name="Viragh M."/>
            <person name="Kuo A."/>
            <person name="Thoen E."/>
            <person name="Andreopoulos B."/>
            <person name="Lu D."/>
            <person name="Skrede I."/>
            <person name="Drula E."/>
            <person name="Henrissat B."/>
            <person name="Morin E."/>
            <person name="Kohler A."/>
            <person name="Barry K."/>
            <person name="LaButti K."/>
            <person name="Morin E."/>
            <person name="Salamov A."/>
            <person name="Lipzen A."/>
            <person name="Mereny Z."/>
            <person name="Hegedus B."/>
            <person name="Baldrian P."/>
            <person name="Stursova M."/>
            <person name="Weitz H."/>
            <person name="Taylor A."/>
            <person name="Grigoriev I.V."/>
            <person name="Nagy L.G."/>
            <person name="Martin F."/>
            <person name="Kauserud H."/>
        </authorList>
    </citation>
    <scope>NUCLEOTIDE SEQUENCE</scope>
    <source>
        <strain evidence="2">CBHHK067</strain>
    </source>
</reference>
<name>A0AAD7GVV6_MYCRO</name>
<dbReference type="InterPro" id="IPR018849">
    <property type="entry name" value="Urb2/Npa2_C"/>
</dbReference>